<dbReference type="AlphaFoldDB" id="A0A382M6R9"/>
<evidence type="ECO:0008006" key="2">
    <source>
        <dbReference type="Google" id="ProtNLM"/>
    </source>
</evidence>
<dbReference type="InterPro" id="IPR024930">
    <property type="entry name" value="Skp_dom_sf"/>
</dbReference>
<name>A0A382M6R9_9ZZZZ</name>
<feature type="non-terminal residue" evidence="1">
    <location>
        <position position="77"/>
    </location>
</feature>
<gene>
    <name evidence="1" type="ORF">METZ01_LOCUS297410</name>
</gene>
<dbReference type="Gene3D" id="3.30.910.20">
    <property type="entry name" value="Skp domain"/>
    <property type="match status" value="1"/>
</dbReference>
<dbReference type="EMBL" id="UINC01091635">
    <property type="protein sequence ID" value="SVC44556.1"/>
    <property type="molecule type" value="Genomic_DNA"/>
</dbReference>
<evidence type="ECO:0000313" key="1">
    <source>
        <dbReference type="EMBL" id="SVC44556.1"/>
    </source>
</evidence>
<sequence length="77" mass="8923">MRVVVLFLLALLVTSTNAQSIKIGYINVEEVINSLSQYQHDNDSLIQQFEPKKQQLLDLFKHIELLKKNLNNVDRSI</sequence>
<accession>A0A382M6R9</accession>
<proteinExistence type="predicted"/>
<reference evidence="1" key="1">
    <citation type="submission" date="2018-05" db="EMBL/GenBank/DDBJ databases">
        <authorList>
            <person name="Lanie J.A."/>
            <person name="Ng W.-L."/>
            <person name="Kazmierczak K.M."/>
            <person name="Andrzejewski T.M."/>
            <person name="Davidsen T.M."/>
            <person name="Wayne K.J."/>
            <person name="Tettelin H."/>
            <person name="Glass J.I."/>
            <person name="Rusch D."/>
            <person name="Podicherti R."/>
            <person name="Tsui H.-C.T."/>
            <person name="Winkler M.E."/>
        </authorList>
    </citation>
    <scope>NUCLEOTIDE SEQUENCE</scope>
</reference>
<protein>
    <recommendedName>
        <fullName evidence="2">OmpH family outer membrane protein</fullName>
    </recommendedName>
</protein>
<organism evidence="1">
    <name type="scientific">marine metagenome</name>
    <dbReference type="NCBI Taxonomy" id="408172"/>
    <lineage>
        <taxon>unclassified sequences</taxon>
        <taxon>metagenomes</taxon>
        <taxon>ecological metagenomes</taxon>
    </lineage>
</organism>